<keyword evidence="3" id="KW-1185">Reference proteome</keyword>
<protein>
    <submittedName>
        <fullName evidence="2">ABC-2 type transport system permease protein</fullName>
    </submittedName>
</protein>
<proteinExistence type="predicted"/>
<dbReference type="STRING" id="426701.SAMN04488098_101931"/>
<reference evidence="3" key="1">
    <citation type="submission" date="2016-10" db="EMBL/GenBank/DDBJ databases">
        <authorList>
            <person name="Varghese N."/>
            <person name="Submissions S."/>
        </authorList>
    </citation>
    <scope>NUCLEOTIDE SEQUENCE [LARGE SCALE GENOMIC DNA]</scope>
    <source>
        <strain evidence="3">DSM 19181</strain>
    </source>
</reference>
<feature type="transmembrane region" description="Helical" evidence="1">
    <location>
        <begin position="347"/>
        <end position="370"/>
    </location>
</feature>
<evidence type="ECO:0000313" key="3">
    <source>
        <dbReference type="Proteomes" id="UP000199433"/>
    </source>
</evidence>
<feature type="transmembrane region" description="Helical" evidence="1">
    <location>
        <begin position="241"/>
        <end position="261"/>
    </location>
</feature>
<feature type="transmembrane region" description="Helical" evidence="1">
    <location>
        <begin position="300"/>
        <end position="319"/>
    </location>
</feature>
<feature type="transmembrane region" description="Helical" evidence="1">
    <location>
        <begin position="435"/>
        <end position="456"/>
    </location>
</feature>
<gene>
    <name evidence="2" type="ORF">SAMN04488098_101931</name>
</gene>
<keyword evidence="1" id="KW-1133">Transmembrane helix</keyword>
<name>A0A1G9ADZ1_9LACT</name>
<dbReference type="AlphaFoldDB" id="A0A1G9ADZ1"/>
<dbReference type="RefSeq" id="WP_091266675.1">
    <property type="nucleotide sequence ID" value="NZ_FNFK01000019.1"/>
</dbReference>
<sequence>MMQSHARTGKIFAFTIRKEWLKLLLWLAGCAFYVILGAVAFVEVYGDPLERQAMAQAMQNPAMEALFGRAIGIDNYTIGAMYSHTMTIMGFVLFAIMSILLVVRNTRSEEEDGILELIQALPTGRLASTTSAILLLVLTNTLLALISTGLLIGLGDSSMTTEGAVLTGVLYGLVGLIFGGVTLITAQLSSNARGAMMLSFGVLGLSYILRIIGDSGEFDALSWISPLGLLYGAEPFVENNWFPVWIGLIISLVLIVTALALKHRRDIGAGLLNDRPGKRHASSFLKTPVGFVLKLVRTPLIVWAVAMVLLGVSYGSVIGDIEDVLAGNEIIEQIIAGDESVSMTDQFIAMIMGVLAMAASIPTVQIILRIRGEEKKNRMDKLIAGAKSRTAVLSTFILISLAVAIIFQLLQSLAFGGSAVAMGYDISLLDMVSAGLAYLPAMFVMIGLTVMLVGWLPKASSFIWLYLGFAFILLYFGGLFDIPEAVSWLSAFYHIPEVPVEDWNVWTAILLTLIGAVLTMLGAAGFKKRDID</sequence>
<evidence type="ECO:0000256" key="1">
    <source>
        <dbReference type="SAM" id="Phobius"/>
    </source>
</evidence>
<feature type="transmembrane region" description="Helical" evidence="1">
    <location>
        <begin position="20"/>
        <end position="42"/>
    </location>
</feature>
<feature type="transmembrane region" description="Helical" evidence="1">
    <location>
        <begin position="81"/>
        <end position="103"/>
    </location>
</feature>
<feature type="transmembrane region" description="Helical" evidence="1">
    <location>
        <begin position="132"/>
        <end position="152"/>
    </location>
</feature>
<evidence type="ECO:0000313" key="2">
    <source>
        <dbReference type="EMBL" id="SDK25587.1"/>
    </source>
</evidence>
<feature type="transmembrane region" description="Helical" evidence="1">
    <location>
        <begin position="503"/>
        <end position="526"/>
    </location>
</feature>
<feature type="transmembrane region" description="Helical" evidence="1">
    <location>
        <begin position="196"/>
        <end position="213"/>
    </location>
</feature>
<dbReference type="OrthoDB" id="2014935at2"/>
<keyword evidence="1" id="KW-0812">Transmembrane</keyword>
<feature type="transmembrane region" description="Helical" evidence="1">
    <location>
        <begin position="164"/>
        <end position="184"/>
    </location>
</feature>
<feature type="transmembrane region" description="Helical" evidence="1">
    <location>
        <begin position="463"/>
        <end position="483"/>
    </location>
</feature>
<feature type="transmembrane region" description="Helical" evidence="1">
    <location>
        <begin position="391"/>
        <end position="415"/>
    </location>
</feature>
<dbReference type="EMBL" id="FNFK01000019">
    <property type="protein sequence ID" value="SDK25587.1"/>
    <property type="molecule type" value="Genomic_DNA"/>
</dbReference>
<accession>A0A1G9ADZ1</accession>
<organism evidence="2 3">
    <name type="scientific">Alkalibacterium thalassium</name>
    <dbReference type="NCBI Taxonomy" id="426701"/>
    <lineage>
        <taxon>Bacteria</taxon>
        <taxon>Bacillati</taxon>
        <taxon>Bacillota</taxon>
        <taxon>Bacilli</taxon>
        <taxon>Lactobacillales</taxon>
        <taxon>Carnobacteriaceae</taxon>
        <taxon>Alkalibacterium</taxon>
    </lineage>
</organism>
<keyword evidence="1" id="KW-0472">Membrane</keyword>
<dbReference type="Proteomes" id="UP000199433">
    <property type="component" value="Unassembled WGS sequence"/>
</dbReference>